<feature type="region of interest" description="Disordered" evidence="5">
    <location>
        <begin position="328"/>
        <end position="356"/>
    </location>
</feature>
<keyword evidence="3" id="KW-0238">DNA-binding</keyword>
<dbReference type="InterPro" id="IPR015495">
    <property type="entry name" value="Myb_TF_plants"/>
</dbReference>
<dbReference type="PROSITE" id="PS50090">
    <property type="entry name" value="MYB_LIKE"/>
    <property type="match status" value="2"/>
</dbReference>
<dbReference type="InterPro" id="IPR017930">
    <property type="entry name" value="Myb_dom"/>
</dbReference>
<gene>
    <name evidence="8" type="ORF">PIB30_014433</name>
</gene>
<dbReference type="SMART" id="SM00717">
    <property type="entry name" value="SANT"/>
    <property type="match status" value="2"/>
</dbReference>
<evidence type="ECO:0000313" key="8">
    <source>
        <dbReference type="EMBL" id="MED6168744.1"/>
    </source>
</evidence>
<organism evidence="8 9">
    <name type="scientific">Stylosanthes scabra</name>
    <dbReference type="NCBI Taxonomy" id="79078"/>
    <lineage>
        <taxon>Eukaryota</taxon>
        <taxon>Viridiplantae</taxon>
        <taxon>Streptophyta</taxon>
        <taxon>Embryophyta</taxon>
        <taxon>Tracheophyta</taxon>
        <taxon>Spermatophyta</taxon>
        <taxon>Magnoliopsida</taxon>
        <taxon>eudicotyledons</taxon>
        <taxon>Gunneridae</taxon>
        <taxon>Pentapetalae</taxon>
        <taxon>rosids</taxon>
        <taxon>fabids</taxon>
        <taxon>Fabales</taxon>
        <taxon>Fabaceae</taxon>
        <taxon>Papilionoideae</taxon>
        <taxon>50 kb inversion clade</taxon>
        <taxon>dalbergioids sensu lato</taxon>
        <taxon>Dalbergieae</taxon>
        <taxon>Pterocarpus clade</taxon>
        <taxon>Stylosanthes</taxon>
    </lineage>
</organism>
<reference evidence="8 9" key="1">
    <citation type="journal article" date="2023" name="Plants (Basel)">
        <title>Bridging the Gap: Combining Genomics and Transcriptomics Approaches to Understand Stylosanthes scabra, an Orphan Legume from the Brazilian Caatinga.</title>
        <authorList>
            <person name="Ferreira-Neto J.R.C."/>
            <person name="da Silva M.D."/>
            <person name="Binneck E."/>
            <person name="de Melo N.F."/>
            <person name="da Silva R.H."/>
            <person name="de Melo A.L.T.M."/>
            <person name="Pandolfi V."/>
            <person name="Bustamante F.O."/>
            <person name="Brasileiro-Vidal A.C."/>
            <person name="Benko-Iseppon A.M."/>
        </authorList>
    </citation>
    <scope>NUCLEOTIDE SEQUENCE [LARGE SCALE GENOMIC DNA]</scope>
    <source>
        <tissue evidence="8">Leaves</tissue>
    </source>
</reference>
<feature type="region of interest" description="Disordered" evidence="5">
    <location>
        <begin position="1"/>
        <end position="22"/>
    </location>
</feature>
<accession>A0ABU6V687</accession>
<evidence type="ECO:0000259" key="7">
    <source>
        <dbReference type="PROSITE" id="PS51294"/>
    </source>
</evidence>
<dbReference type="SUPFAM" id="SSF46689">
    <property type="entry name" value="Homeodomain-like"/>
    <property type="match status" value="1"/>
</dbReference>
<feature type="compositionally biased region" description="Polar residues" evidence="5">
    <location>
        <begin position="1"/>
        <end position="14"/>
    </location>
</feature>
<proteinExistence type="predicted"/>
<feature type="domain" description="Myb-like" evidence="6">
    <location>
        <begin position="65"/>
        <end position="115"/>
    </location>
</feature>
<protein>
    <submittedName>
        <fullName evidence="8">Uncharacterized protein</fullName>
    </submittedName>
</protein>
<dbReference type="PROSITE" id="PS51294">
    <property type="entry name" value="HTH_MYB"/>
    <property type="match status" value="2"/>
</dbReference>
<dbReference type="PANTHER" id="PTHR47994">
    <property type="entry name" value="F14D16.11-RELATED"/>
    <property type="match status" value="1"/>
</dbReference>
<evidence type="ECO:0000256" key="5">
    <source>
        <dbReference type="SAM" id="MobiDB-lite"/>
    </source>
</evidence>
<evidence type="ECO:0000256" key="2">
    <source>
        <dbReference type="ARBA" id="ARBA00022737"/>
    </source>
</evidence>
<comment type="subcellular location">
    <subcellularLocation>
        <location evidence="1">Nucleus</location>
    </subcellularLocation>
</comment>
<keyword evidence="4" id="KW-0539">Nucleus</keyword>
<feature type="domain" description="Myb-like" evidence="6">
    <location>
        <begin position="12"/>
        <end position="64"/>
    </location>
</feature>
<dbReference type="InterPro" id="IPR009057">
    <property type="entry name" value="Homeodomain-like_sf"/>
</dbReference>
<sequence length="383" mass="42403">MAKSCSTSEKNNNGLKKGPWTPEEDQKLIDYIQKHGHGKWRTLPKNAGLKRCGKSCRLRWANYLRPDIKRGRFSFEEEEMIIQLHSVLGNKWSTIAANLPGRTDNEIKNYWNTHIKKKLLKMGIDPVTHTPRLDVLQLSSILSSTLLYNNNNNSPQINNNYYPSLFGIGSSSSVANNPSHVLSLLTSLLSPYQSKNNHNVSNQVTRTELSPAEDNGGGFSQNQIGAIAISPQFLENQMQLNPSQAFQPNQPCASNLHVESQNIMKSKLEPQIPSISTPFSHQNTVPNLWHYNNGGGNNMVINNRQGYSSLVENNSEGIMANLMNSMLSSSTASSSSPSNLNSSSSTTFVNGTTNEDERDSYGSNIFMYNISNGLNNSGLLSLH</sequence>
<dbReference type="Gene3D" id="1.10.10.60">
    <property type="entry name" value="Homeodomain-like"/>
    <property type="match status" value="2"/>
</dbReference>
<dbReference type="Pfam" id="PF00249">
    <property type="entry name" value="Myb_DNA-binding"/>
    <property type="match status" value="2"/>
</dbReference>
<comment type="caution">
    <text evidence="8">The sequence shown here is derived from an EMBL/GenBank/DDBJ whole genome shotgun (WGS) entry which is preliminary data.</text>
</comment>
<evidence type="ECO:0000256" key="4">
    <source>
        <dbReference type="ARBA" id="ARBA00023242"/>
    </source>
</evidence>
<feature type="compositionally biased region" description="Low complexity" evidence="5">
    <location>
        <begin position="328"/>
        <end position="347"/>
    </location>
</feature>
<keyword evidence="9" id="KW-1185">Reference proteome</keyword>
<keyword evidence="2" id="KW-0677">Repeat</keyword>
<evidence type="ECO:0000256" key="1">
    <source>
        <dbReference type="ARBA" id="ARBA00004123"/>
    </source>
</evidence>
<dbReference type="PANTHER" id="PTHR47994:SF5">
    <property type="entry name" value="F14D16.11-RELATED"/>
    <property type="match status" value="1"/>
</dbReference>
<dbReference type="EMBL" id="JASCZI010151073">
    <property type="protein sequence ID" value="MED6168744.1"/>
    <property type="molecule type" value="Genomic_DNA"/>
</dbReference>
<evidence type="ECO:0000259" key="6">
    <source>
        <dbReference type="PROSITE" id="PS50090"/>
    </source>
</evidence>
<feature type="domain" description="HTH myb-type" evidence="7">
    <location>
        <begin position="12"/>
        <end position="64"/>
    </location>
</feature>
<dbReference type="Proteomes" id="UP001341840">
    <property type="component" value="Unassembled WGS sequence"/>
</dbReference>
<dbReference type="CDD" id="cd00167">
    <property type="entry name" value="SANT"/>
    <property type="match status" value="2"/>
</dbReference>
<feature type="domain" description="HTH myb-type" evidence="7">
    <location>
        <begin position="65"/>
        <end position="119"/>
    </location>
</feature>
<dbReference type="InterPro" id="IPR001005">
    <property type="entry name" value="SANT/Myb"/>
</dbReference>
<name>A0ABU6V687_9FABA</name>
<evidence type="ECO:0000256" key="3">
    <source>
        <dbReference type="ARBA" id="ARBA00023125"/>
    </source>
</evidence>
<evidence type="ECO:0000313" key="9">
    <source>
        <dbReference type="Proteomes" id="UP001341840"/>
    </source>
</evidence>